<dbReference type="PANTHER" id="PTHR43143:SF1">
    <property type="entry name" value="SERINE_THREONINE-PROTEIN PHOSPHATASE CPPED1"/>
    <property type="match status" value="1"/>
</dbReference>
<dbReference type="EMBL" id="VUJW01000009">
    <property type="protein sequence ID" value="KAA1426257.1"/>
    <property type="molecule type" value="Genomic_DNA"/>
</dbReference>
<organism evidence="1 2">
    <name type="scientific">Nocardioides antri</name>
    <dbReference type="NCBI Taxonomy" id="2607659"/>
    <lineage>
        <taxon>Bacteria</taxon>
        <taxon>Bacillati</taxon>
        <taxon>Actinomycetota</taxon>
        <taxon>Actinomycetes</taxon>
        <taxon>Propionibacteriales</taxon>
        <taxon>Nocardioidaceae</taxon>
        <taxon>Nocardioides</taxon>
    </lineage>
</organism>
<reference evidence="1 2" key="1">
    <citation type="submission" date="2019-09" db="EMBL/GenBank/DDBJ databases">
        <title>Nocardioides panacisoli sp. nov., isolated from the soil of a ginseng field.</title>
        <authorList>
            <person name="Cho C."/>
        </authorList>
    </citation>
    <scope>NUCLEOTIDE SEQUENCE [LARGE SCALE GENOMIC DNA]</scope>
    <source>
        <strain evidence="1 2">BN140041</strain>
    </source>
</reference>
<accession>A0A5B1M392</accession>
<dbReference type="PROSITE" id="PS51318">
    <property type="entry name" value="TAT"/>
    <property type="match status" value="1"/>
</dbReference>
<dbReference type="InterPro" id="IPR051918">
    <property type="entry name" value="STPP_CPPED1"/>
</dbReference>
<evidence type="ECO:0000313" key="1">
    <source>
        <dbReference type="EMBL" id="KAA1426257.1"/>
    </source>
</evidence>
<keyword evidence="2" id="KW-1185">Reference proteome</keyword>
<dbReference type="SUPFAM" id="SSF56300">
    <property type="entry name" value="Metallo-dependent phosphatases"/>
    <property type="match status" value="1"/>
</dbReference>
<dbReference type="AlphaFoldDB" id="A0A5B1M392"/>
<comment type="caution">
    <text evidence="1">The sequence shown here is derived from an EMBL/GenBank/DDBJ whole genome shotgun (WGS) entry which is preliminary data.</text>
</comment>
<evidence type="ECO:0000313" key="2">
    <source>
        <dbReference type="Proteomes" id="UP000324351"/>
    </source>
</evidence>
<dbReference type="InterPro" id="IPR006311">
    <property type="entry name" value="TAT_signal"/>
</dbReference>
<sequence>MAVKLSRRDLFRAGLLAGGAAAVGGVLGPSLARAAVNTRTTLLRTFAPGTPNALGYRKIVAKPGEPHLVRTDLGVAAQAGRADRRVGLQAFVQLSDIHILDHQSPARVEWTDRYETPGLFSSAYRPQEMLTAQVADAMVQAVNAQKRGPVTRLPFSFAIETGDNTDNCQYNELRWNIDVLDGGVIRPDSGSVLAYEGVMDDNALYYDTHYWHPQGVPAGKEPDQYKAEHGFPTIRGLLTASRRAFRAPGLDIPWYTAFGNHDGLVQGNFPQTFQFSTIAVGPLKVISPPAGVSETDVIDAVEDQDPLRVIGDLVVSPYVRAVAPDPTRRSVSRKDTVEEHFRTKGLPVGHGFTETNRADGTAYYFFDQGPFRHVVMDSVNPNGYYDGSLDQGQFAWLQATIGAAAGKIVLVYSHHTSSSMMNPFVLTGGDPSPRVLGDAVVEYLLTQSQVVAWVNGHSHRNQVTAHKRADGSGGFWEINSASHIDYPQQARIVEVADNRDGTLSIFTTILDHAGPANYGGDLTNTVSLAGLARELAVNDPQNNLAASTGTEADRNVELLVSSPLA</sequence>
<dbReference type="Gene3D" id="3.60.21.10">
    <property type="match status" value="1"/>
</dbReference>
<name>A0A5B1M392_9ACTN</name>
<proteinExistence type="predicted"/>
<dbReference type="GO" id="GO:0016787">
    <property type="term" value="F:hydrolase activity"/>
    <property type="evidence" value="ECO:0007669"/>
    <property type="project" value="InterPro"/>
</dbReference>
<gene>
    <name evidence="1" type="ORF">F0U47_15250</name>
</gene>
<dbReference type="InterPro" id="IPR022506">
    <property type="entry name" value="Metallophosphoesterase_PPA1498"/>
</dbReference>
<dbReference type="Proteomes" id="UP000324351">
    <property type="component" value="Unassembled WGS sequence"/>
</dbReference>
<protein>
    <submittedName>
        <fullName evidence="1">TIGR03767 family metallophosphoesterase</fullName>
    </submittedName>
</protein>
<reference evidence="1 2" key="2">
    <citation type="submission" date="2019-09" db="EMBL/GenBank/DDBJ databases">
        <authorList>
            <person name="Jin C."/>
        </authorList>
    </citation>
    <scope>NUCLEOTIDE SEQUENCE [LARGE SCALE GENOMIC DNA]</scope>
    <source>
        <strain evidence="1 2">BN140041</strain>
    </source>
</reference>
<dbReference type="InterPro" id="IPR029052">
    <property type="entry name" value="Metallo-depent_PP-like"/>
</dbReference>
<dbReference type="PANTHER" id="PTHR43143">
    <property type="entry name" value="METALLOPHOSPHOESTERASE, CALCINEURIN SUPERFAMILY"/>
    <property type="match status" value="1"/>
</dbReference>
<dbReference type="NCBIfam" id="TIGR03767">
    <property type="entry name" value="P_acnes_RR"/>
    <property type="match status" value="1"/>
</dbReference>